<dbReference type="InterPro" id="IPR019734">
    <property type="entry name" value="TPR_rpt"/>
</dbReference>
<protein>
    <submittedName>
        <fullName evidence="3">Tetratricopeptide repeat protein</fullName>
    </submittedName>
</protein>
<dbReference type="SMART" id="SM00028">
    <property type="entry name" value="TPR"/>
    <property type="match status" value="2"/>
</dbReference>
<sequence length="343" mass="38920">MLKSYLSIVFTLCIYLTTNACVNEYRVLRHVLLNGKKIKLTELLAYEDPDYEENQIKQLKKDSAELKSIWLKTHHIKAYSDYGAALLYLGRYKEAGDIFSTIEKIQPNLYATASNLGTAYELLGKNDSAYFWIQRSIVLNPESHFGSEWLHLKILEVKLKGMSYLTSQFMLGTDLGNDTIPKSSLPLEKLTKLRYHITHQLDERQVFVKSPEPIVAFLLFQLGNIEAITDDITESLLTYNTAYEYGFRSELFAKRYLKFKQIHVKSHTPLPHNTLSDKELQGIIDNPVPVLPQPVADTLTQEGASLKTGSDTASDKSSSHLYLLVGAVIASLVAGYFIFRNRV</sequence>
<evidence type="ECO:0000313" key="4">
    <source>
        <dbReference type="Proteomes" id="UP001241110"/>
    </source>
</evidence>
<keyword evidence="2" id="KW-0812">Transmembrane</keyword>
<organism evidence="3 4">
    <name type="scientific">Xanthocytophaga flava</name>
    <dbReference type="NCBI Taxonomy" id="3048013"/>
    <lineage>
        <taxon>Bacteria</taxon>
        <taxon>Pseudomonadati</taxon>
        <taxon>Bacteroidota</taxon>
        <taxon>Cytophagia</taxon>
        <taxon>Cytophagales</taxon>
        <taxon>Rhodocytophagaceae</taxon>
        <taxon>Xanthocytophaga</taxon>
    </lineage>
</organism>
<comment type="caution">
    <text evidence="3">The sequence shown here is derived from an EMBL/GenBank/DDBJ whole genome shotgun (WGS) entry which is preliminary data.</text>
</comment>
<dbReference type="PROSITE" id="PS50005">
    <property type="entry name" value="TPR"/>
    <property type="match status" value="1"/>
</dbReference>
<keyword evidence="2" id="KW-0472">Membrane</keyword>
<dbReference type="EMBL" id="JASJOS010000023">
    <property type="protein sequence ID" value="MDJ1485737.1"/>
    <property type="molecule type" value="Genomic_DNA"/>
</dbReference>
<feature type="repeat" description="TPR" evidence="1">
    <location>
        <begin position="76"/>
        <end position="109"/>
    </location>
</feature>
<accession>A0AAE3QUP0</accession>
<dbReference type="AlphaFoldDB" id="A0AAE3QUP0"/>
<proteinExistence type="predicted"/>
<evidence type="ECO:0000256" key="1">
    <source>
        <dbReference type="PROSITE-ProRule" id="PRU00339"/>
    </source>
</evidence>
<dbReference type="RefSeq" id="WP_313988686.1">
    <property type="nucleotide sequence ID" value="NZ_JASJOS010000023.1"/>
</dbReference>
<keyword evidence="1" id="KW-0802">TPR repeat</keyword>
<dbReference type="SUPFAM" id="SSF48452">
    <property type="entry name" value="TPR-like"/>
    <property type="match status" value="1"/>
</dbReference>
<dbReference type="Proteomes" id="UP001241110">
    <property type="component" value="Unassembled WGS sequence"/>
</dbReference>
<gene>
    <name evidence="3" type="ORF">QNI16_34975</name>
</gene>
<evidence type="ECO:0000313" key="3">
    <source>
        <dbReference type="EMBL" id="MDJ1485737.1"/>
    </source>
</evidence>
<dbReference type="Gene3D" id="1.25.40.10">
    <property type="entry name" value="Tetratricopeptide repeat domain"/>
    <property type="match status" value="1"/>
</dbReference>
<name>A0AAE3QUP0_9BACT</name>
<evidence type="ECO:0000256" key="2">
    <source>
        <dbReference type="SAM" id="Phobius"/>
    </source>
</evidence>
<reference evidence="3" key="1">
    <citation type="submission" date="2023-05" db="EMBL/GenBank/DDBJ databases">
        <authorList>
            <person name="Zhang X."/>
        </authorList>
    </citation>
    <scope>NUCLEOTIDE SEQUENCE</scope>
    <source>
        <strain evidence="3">YF14B1</strain>
    </source>
</reference>
<keyword evidence="2" id="KW-1133">Transmembrane helix</keyword>
<feature type="transmembrane region" description="Helical" evidence="2">
    <location>
        <begin position="321"/>
        <end position="339"/>
    </location>
</feature>
<dbReference type="InterPro" id="IPR011990">
    <property type="entry name" value="TPR-like_helical_dom_sf"/>
</dbReference>